<name>A0A1F7IAP0_9BACT</name>
<keyword evidence="4 8" id="KW-0812">Transmembrane</keyword>
<evidence type="ECO:0000313" key="9">
    <source>
        <dbReference type="EMBL" id="OGK40419.1"/>
    </source>
</evidence>
<comment type="subcellular location">
    <subcellularLocation>
        <location evidence="1">Cell membrane</location>
        <topology evidence="1">Multi-pass membrane protein</topology>
    </subcellularLocation>
</comment>
<dbReference type="InterPro" id="IPR000715">
    <property type="entry name" value="Glycosyl_transferase_4"/>
</dbReference>
<feature type="transmembrane region" description="Helical" evidence="8">
    <location>
        <begin position="47"/>
        <end position="67"/>
    </location>
</feature>
<evidence type="ECO:0008006" key="11">
    <source>
        <dbReference type="Google" id="ProtNLM"/>
    </source>
</evidence>
<evidence type="ECO:0000256" key="5">
    <source>
        <dbReference type="ARBA" id="ARBA00022989"/>
    </source>
</evidence>
<dbReference type="AlphaFoldDB" id="A0A1F7IAP0"/>
<dbReference type="CDD" id="cd06853">
    <property type="entry name" value="GT_WecA_like"/>
    <property type="match status" value="1"/>
</dbReference>
<evidence type="ECO:0000256" key="2">
    <source>
        <dbReference type="ARBA" id="ARBA00022475"/>
    </source>
</evidence>
<dbReference type="GO" id="GO:0044038">
    <property type="term" value="P:cell wall macromolecule biosynthetic process"/>
    <property type="evidence" value="ECO:0007669"/>
    <property type="project" value="TreeGrafter"/>
</dbReference>
<keyword evidence="3" id="KW-0808">Transferase</keyword>
<comment type="cofactor">
    <cofactor evidence="7">
        <name>Mg(2+)</name>
        <dbReference type="ChEBI" id="CHEBI:18420"/>
    </cofactor>
</comment>
<dbReference type="Pfam" id="PF00953">
    <property type="entry name" value="Glycos_transf_4"/>
    <property type="match status" value="1"/>
</dbReference>
<proteinExistence type="predicted"/>
<dbReference type="GO" id="GO:0005886">
    <property type="term" value="C:plasma membrane"/>
    <property type="evidence" value="ECO:0007669"/>
    <property type="project" value="UniProtKB-SubCell"/>
</dbReference>
<evidence type="ECO:0000256" key="1">
    <source>
        <dbReference type="ARBA" id="ARBA00004651"/>
    </source>
</evidence>
<dbReference type="GO" id="GO:0046872">
    <property type="term" value="F:metal ion binding"/>
    <property type="evidence" value="ECO:0007669"/>
    <property type="project" value="UniProtKB-KW"/>
</dbReference>
<dbReference type="GO" id="GO:0071555">
    <property type="term" value="P:cell wall organization"/>
    <property type="evidence" value="ECO:0007669"/>
    <property type="project" value="TreeGrafter"/>
</dbReference>
<organism evidence="9 10">
    <name type="scientific">Candidatus Roizmanbacteria bacterium RIFCSPLOWO2_01_FULL_35_13</name>
    <dbReference type="NCBI Taxonomy" id="1802055"/>
    <lineage>
        <taxon>Bacteria</taxon>
        <taxon>Candidatus Roizmaniibacteriota</taxon>
    </lineage>
</organism>
<reference evidence="9 10" key="1">
    <citation type="journal article" date="2016" name="Nat. Commun.">
        <title>Thousands of microbial genomes shed light on interconnected biogeochemical processes in an aquifer system.</title>
        <authorList>
            <person name="Anantharaman K."/>
            <person name="Brown C.T."/>
            <person name="Hug L.A."/>
            <person name="Sharon I."/>
            <person name="Castelle C.J."/>
            <person name="Probst A.J."/>
            <person name="Thomas B.C."/>
            <person name="Singh A."/>
            <person name="Wilkins M.J."/>
            <person name="Karaoz U."/>
            <person name="Brodie E.L."/>
            <person name="Williams K.H."/>
            <person name="Hubbard S.S."/>
            <person name="Banfield J.F."/>
        </authorList>
    </citation>
    <scope>NUCLEOTIDE SEQUENCE [LARGE SCALE GENOMIC DNA]</scope>
</reference>
<evidence type="ECO:0000256" key="6">
    <source>
        <dbReference type="ARBA" id="ARBA00023136"/>
    </source>
</evidence>
<evidence type="ECO:0000313" key="10">
    <source>
        <dbReference type="Proteomes" id="UP000179270"/>
    </source>
</evidence>
<dbReference type="GO" id="GO:0009103">
    <property type="term" value="P:lipopolysaccharide biosynthetic process"/>
    <property type="evidence" value="ECO:0007669"/>
    <property type="project" value="TreeGrafter"/>
</dbReference>
<evidence type="ECO:0000256" key="7">
    <source>
        <dbReference type="PIRSR" id="PIRSR600715-1"/>
    </source>
</evidence>
<accession>A0A1F7IAP0</accession>
<feature type="transmembrane region" description="Helical" evidence="8">
    <location>
        <begin position="176"/>
        <end position="194"/>
    </location>
</feature>
<dbReference type="GO" id="GO:0016780">
    <property type="term" value="F:phosphotransferase activity, for other substituted phosphate groups"/>
    <property type="evidence" value="ECO:0007669"/>
    <property type="project" value="InterPro"/>
</dbReference>
<keyword evidence="6 8" id="KW-0472">Membrane</keyword>
<keyword evidence="7" id="KW-0479">Metal-binding</keyword>
<keyword evidence="7" id="KW-0460">Magnesium</keyword>
<evidence type="ECO:0000256" key="3">
    <source>
        <dbReference type="ARBA" id="ARBA00022679"/>
    </source>
</evidence>
<dbReference type="Proteomes" id="UP000179270">
    <property type="component" value="Unassembled WGS sequence"/>
</dbReference>
<feature type="transmembrane region" description="Helical" evidence="8">
    <location>
        <begin position="206"/>
        <end position="224"/>
    </location>
</feature>
<dbReference type="PANTHER" id="PTHR22926">
    <property type="entry name" value="PHOSPHO-N-ACETYLMURAMOYL-PENTAPEPTIDE-TRANSFERASE"/>
    <property type="match status" value="1"/>
</dbReference>
<dbReference type="EMBL" id="MGAF01000033">
    <property type="protein sequence ID" value="OGK40419.1"/>
    <property type="molecule type" value="Genomic_DNA"/>
</dbReference>
<feature type="transmembrane region" description="Helical" evidence="8">
    <location>
        <begin position="327"/>
        <end position="347"/>
    </location>
</feature>
<feature type="transmembrane region" description="Helical" evidence="8">
    <location>
        <begin position="73"/>
        <end position="90"/>
    </location>
</feature>
<sequence length="362" mass="40253">MIYVIVLAISTFLSYLLTIPTIHFAKKFKLVTDKNKRIHPAHTHIGIIPRGGGIPIFLTLLLSAVIFLPMNKIVFGILITSAVLVVVGILDDYFDLSPYLRFSLNLIISAVLIGFGLGIPYISNPFGGVIQLNQWKLSFDFFGTHSVLVLADVIAIIWLTWIMNMVNWSKGVDGQLPGFVAITAFFLGLLSQRFTAHDISAQTVTLLSFIVAGAFLGFLPFNFFPQKIMPGYGGGSLAGFLLGILSILSFGKIGTAVLILAIPTIDAIYTIIRRIKNKQSPFRADWGHFHHKLLELGWGKRRIAVFYWIVSIILGTASLFLRGIEKLIAFLTIGIILIFFIVIISKIKDQKSNTHIKNQKYF</sequence>
<dbReference type="STRING" id="1802055.A3A74_01800"/>
<protein>
    <recommendedName>
        <fullName evidence="11">Undecaprenyl-phosphate alpha-N-acetylglucosaminyl 1-phosphate transferase</fullName>
    </recommendedName>
</protein>
<evidence type="ECO:0000256" key="4">
    <source>
        <dbReference type="ARBA" id="ARBA00022692"/>
    </source>
</evidence>
<dbReference type="PANTHER" id="PTHR22926:SF3">
    <property type="entry name" value="UNDECAPRENYL-PHOSPHATE ALPHA-N-ACETYLGLUCOSAMINYL 1-PHOSPHATE TRANSFERASE"/>
    <property type="match status" value="1"/>
</dbReference>
<gene>
    <name evidence="9" type="ORF">A3A74_01800</name>
</gene>
<feature type="transmembrane region" description="Helical" evidence="8">
    <location>
        <begin position="303"/>
        <end position="321"/>
    </location>
</feature>
<keyword evidence="2" id="KW-1003">Cell membrane</keyword>
<feature type="transmembrane region" description="Helical" evidence="8">
    <location>
        <begin position="102"/>
        <end position="122"/>
    </location>
</feature>
<comment type="caution">
    <text evidence="9">The sequence shown here is derived from an EMBL/GenBank/DDBJ whole genome shotgun (WGS) entry which is preliminary data.</text>
</comment>
<keyword evidence="5 8" id="KW-1133">Transmembrane helix</keyword>
<feature type="transmembrane region" description="Helical" evidence="8">
    <location>
        <begin position="6"/>
        <end position="26"/>
    </location>
</feature>
<evidence type="ECO:0000256" key="8">
    <source>
        <dbReference type="SAM" id="Phobius"/>
    </source>
</evidence>
<feature type="transmembrane region" description="Helical" evidence="8">
    <location>
        <begin position="142"/>
        <end position="164"/>
    </location>
</feature>
<feature type="binding site" evidence="7">
    <location>
        <position position="167"/>
    </location>
    <ligand>
        <name>Mg(2+)</name>
        <dbReference type="ChEBI" id="CHEBI:18420"/>
    </ligand>
</feature>